<sequence>DPGLLAGLANRLTLVGEPQAAADLLAPAIARGIGGADLRYRQGQALWSARQPDTALAAYEAALKADAAHAASLRESARALLVLDRPADALPRIERRLAADPADQQALALQGIMWRLIGDPRAQWLTDPGLIAATRLAPGNGDVAGFNRELDRALGALHIGRQHPLEQTLRGGTQTADDLFSRDMPEIMAVRAMIEAGVGRYIDALPVDPVHPFLCRKASGFAFSGSWSVRLHSNGHHKNHIHPEGWISAVYYVALPDAVGDGQQGWLRFGETGLNLGEREQVARTVRPEPGLLVLFPSYYYHGTIPFTDDGHRTTIAFDIVPVN</sequence>
<proteinExistence type="predicted"/>
<dbReference type="InterPro" id="IPR011990">
    <property type="entry name" value="TPR-like_helical_dom_sf"/>
</dbReference>
<reference evidence="1 2" key="1">
    <citation type="submission" date="2017-08" db="EMBL/GenBank/DDBJ databases">
        <title>Infants hospitalized years apart are colonized by the same room-sourced microbial strains.</title>
        <authorList>
            <person name="Brooks B."/>
            <person name="Olm M.R."/>
            <person name="Firek B.A."/>
            <person name="Baker R."/>
            <person name="Thomas B.C."/>
            <person name="Morowitz M.J."/>
            <person name="Banfield J.F."/>
        </authorList>
    </citation>
    <scope>NUCLEOTIDE SEQUENCE [LARGE SCALE GENOMIC DNA]</scope>
    <source>
        <strain evidence="1">S2_005_003_R2_47</strain>
    </source>
</reference>
<evidence type="ECO:0000313" key="2">
    <source>
        <dbReference type="Proteomes" id="UP000248597"/>
    </source>
</evidence>
<dbReference type="Pfam" id="PF13759">
    <property type="entry name" value="2OG-FeII_Oxy_5"/>
    <property type="match status" value="1"/>
</dbReference>
<protein>
    <submittedName>
        <fullName evidence="1">Uncharacterized protein</fullName>
    </submittedName>
</protein>
<dbReference type="Gene3D" id="2.60.120.620">
    <property type="entry name" value="q2cbj1_9rhob like domain"/>
    <property type="match status" value="1"/>
</dbReference>
<organism evidence="1 2">
    <name type="scientific">Sphingopyxis macrogoltabida</name>
    <name type="common">Sphingomonas macrogoltabidus</name>
    <dbReference type="NCBI Taxonomy" id="33050"/>
    <lineage>
        <taxon>Bacteria</taxon>
        <taxon>Pseudomonadati</taxon>
        <taxon>Pseudomonadota</taxon>
        <taxon>Alphaproteobacteria</taxon>
        <taxon>Sphingomonadales</taxon>
        <taxon>Sphingomonadaceae</taxon>
        <taxon>Sphingopyxis</taxon>
    </lineage>
</organism>
<feature type="non-terminal residue" evidence="1">
    <location>
        <position position="1"/>
    </location>
</feature>
<dbReference type="EMBL" id="QFPJ01000044">
    <property type="protein sequence ID" value="PZQ20839.1"/>
    <property type="molecule type" value="Genomic_DNA"/>
</dbReference>
<dbReference type="AlphaFoldDB" id="A0A2W5KXR1"/>
<accession>A0A2W5KXR1</accession>
<dbReference type="Gene3D" id="1.25.40.10">
    <property type="entry name" value="Tetratricopeptide repeat domain"/>
    <property type="match status" value="1"/>
</dbReference>
<evidence type="ECO:0000313" key="1">
    <source>
        <dbReference type="EMBL" id="PZQ20839.1"/>
    </source>
</evidence>
<dbReference type="SUPFAM" id="SSF48452">
    <property type="entry name" value="TPR-like"/>
    <property type="match status" value="1"/>
</dbReference>
<gene>
    <name evidence="1" type="ORF">DI569_14125</name>
</gene>
<dbReference type="InterPro" id="IPR012668">
    <property type="entry name" value="CHP02466"/>
</dbReference>
<name>A0A2W5KXR1_SPHMC</name>
<comment type="caution">
    <text evidence="1">The sequence shown here is derived from an EMBL/GenBank/DDBJ whole genome shotgun (WGS) entry which is preliminary data.</text>
</comment>
<dbReference type="Proteomes" id="UP000248597">
    <property type="component" value="Unassembled WGS sequence"/>
</dbReference>